<name>A0A3M0L2T8_HIRRU</name>
<organism evidence="2 3">
    <name type="scientific">Hirundo rustica rustica</name>
    <dbReference type="NCBI Taxonomy" id="333673"/>
    <lineage>
        <taxon>Eukaryota</taxon>
        <taxon>Metazoa</taxon>
        <taxon>Chordata</taxon>
        <taxon>Craniata</taxon>
        <taxon>Vertebrata</taxon>
        <taxon>Euteleostomi</taxon>
        <taxon>Archelosauria</taxon>
        <taxon>Archosauria</taxon>
        <taxon>Dinosauria</taxon>
        <taxon>Saurischia</taxon>
        <taxon>Theropoda</taxon>
        <taxon>Coelurosauria</taxon>
        <taxon>Aves</taxon>
        <taxon>Neognathae</taxon>
        <taxon>Neoaves</taxon>
        <taxon>Telluraves</taxon>
        <taxon>Australaves</taxon>
        <taxon>Passeriformes</taxon>
        <taxon>Sylvioidea</taxon>
        <taxon>Hirundinidae</taxon>
        <taxon>Hirundo</taxon>
    </lineage>
</organism>
<dbReference type="AlphaFoldDB" id="A0A3M0L2T8"/>
<sequence length="148" mass="16742">MTLNYVEGQNAIQRDLDKLEKGVHESLMNQLGARTAPGTNTGWGRTHQSSPADKDLGLLVEERLDMTQPWALPAQKAKRVLGCIQSSMDSRAREGILPLCSALVRPHWQCCIQLWGPQHRKDMELLEPVQRTPKIYSESWSISHMRKG</sequence>
<feature type="region of interest" description="Disordered" evidence="1">
    <location>
        <begin position="30"/>
        <end position="52"/>
    </location>
</feature>
<comment type="caution">
    <text evidence="2">The sequence shown here is derived from an EMBL/GenBank/DDBJ whole genome shotgun (WGS) entry which is preliminary data.</text>
</comment>
<protein>
    <submittedName>
        <fullName evidence="2">Uncharacterized protein</fullName>
    </submittedName>
</protein>
<dbReference type="EMBL" id="QRBI01000095">
    <property type="protein sequence ID" value="RMC19426.1"/>
    <property type="molecule type" value="Genomic_DNA"/>
</dbReference>
<evidence type="ECO:0000313" key="3">
    <source>
        <dbReference type="Proteomes" id="UP000269221"/>
    </source>
</evidence>
<dbReference type="OrthoDB" id="9217581at2759"/>
<dbReference type="STRING" id="333673.A0A3M0L2T8"/>
<dbReference type="Proteomes" id="UP000269221">
    <property type="component" value="Unassembled WGS sequence"/>
</dbReference>
<accession>A0A3M0L2T8</accession>
<gene>
    <name evidence="2" type="ORF">DUI87_04037</name>
</gene>
<proteinExistence type="predicted"/>
<keyword evidence="3" id="KW-1185">Reference proteome</keyword>
<dbReference type="PANTHER" id="PTHR33332">
    <property type="entry name" value="REVERSE TRANSCRIPTASE DOMAIN-CONTAINING PROTEIN"/>
    <property type="match status" value="1"/>
</dbReference>
<evidence type="ECO:0000313" key="2">
    <source>
        <dbReference type="EMBL" id="RMC19426.1"/>
    </source>
</evidence>
<evidence type="ECO:0000256" key="1">
    <source>
        <dbReference type="SAM" id="MobiDB-lite"/>
    </source>
</evidence>
<feature type="compositionally biased region" description="Polar residues" evidence="1">
    <location>
        <begin position="37"/>
        <end position="51"/>
    </location>
</feature>
<reference evidence="2 3" key="1">
    <citation type="submission" date="2018-07" db="EMBL/GenBank/DDBJ databases">
        <title>A high quality draft genome assembly of the barn swallow (H. rustica rustica).</title>
        <authorList>
            <person name="Formenti G."/>
            <person name="Chiara M."/>
            <person name="Poveda L."/>
            <person name="Francoijs K.-J."/>
            <person name="Bonisoli-Alquati A."/>
            <person name="Canova L."/>
            <person name="Gianfranceschi L."/>
            <person name="Horner D.S."/>
            <person name="Saino N."/>
        </authorList>
    </citation>
    <scope>NUCLEOTIDE SEQUENCE [LARGE SCALE GENOMIC DNA]</scope>
    <source>
        <strain evidence="2">Chelidonia</strain>
        <tissue evidence="2">Blood</tissue>
    </source>
</reference>